<comment type="caution">
    <text evidence="5">The sequence shown here is derived from an EMBL/GenBank/DDBJ whole genome shotgun (WGS) entry which is preliminary data.</text>
</comment>
<dbReference type="PANTHER" id="PTHR10060">
    <property type="entry name" value="TATD FAMILY DEOXYRIBONUCLEASE"/>
    <property type="match status" value="1"/>
</dbReference>
<dbReference type="EMBL" id="JAPCXC010000067">
    <property type="protein sequence ID" value="KAJ1606916.1"/>
    <property type="molecule type" value="Genomic_DNA"/>
</dbReference>
<keyword evidence="4" id="KW-0378">Hydrolase</keyword>
<dbReference type="InterPro" id="IPR050891">
    <property type="entry name" value="TatD-type_Hydrolase"/>
</dbReference>
<dbReference type="Pfam" id="PF01026">
    <property type="entry name" value="TatD_DNase"/>
    <property type="match status" value="1"/>
</dbReference>
<sequence length="343" mass="38879">MELKFIDIGSNLTDLMFQGIYNGKRHHEPDLEVVINRAVKGGLDKILITAGSYQETVDALEICEKLDPECKLLFTTIGVHPTRTKEFLCGDCAPKTDEDLRMDCQSCQTNSANYIGRMKDLLRANRHRIKAIGELGLDSDRLGFASMQIQERHFEMQFELLDVCKLPMFLHIRGDQDCYSRFIGIINKKKHLWSEGGGVAHSFTGDLDQLRMILEAGLEIGVNGCSLKTKENLDVAKCIPIDKLHIETVTDSPWCDIKPTHSSYSLVETHFPQVNKPTKWEKGQLVKGRNEPVKIIQVAEVLYKLHSHPHSLDSSETSDTNLDLAEFANKVYHNTLNMYFKTT</sequence>
<dbReference type="PANTHER" id="PTHR10060:SF15">
    <property type="entry name" value="DEOXYRIBONUCLEASE TATDN1"/>
    <property type="match status" value="1"/>
</dbReference>
<reference evidence="5" key="1">
    <citation type="submission" date="2022-10" db="EMBL/GenBank/DDBJ databases">
        <title>Adaptive evolution leads to modifications in subtelomeric GC content in a zoonotic Cryptosporidium species.</title>
        <authorList>
            <person name="Li J."/>
            <person name="Feng Y."/>
            <person name="Xiao L."/>
        </authorList>
    </citation>
    <scope>NUCLEOTIDE SEQUENCE</scope>
    <source>
        <strain evidence="5">33844</strain>
    </source>
</reference>
<dbReference type="CDD" id="cd01310">
    <property type="entry name" value="TatD_DNAse"/>
    <property type="match status" value="1"/>
</dbReference>
<organism evidence="5">
    <name type="scientific">Cryptosporidium canis</name>
    <dbReference type="NCBI Taxonomy" id="195482"/>
    <lineage>
        <taxon>Eukaryota</taxon>
        <taxon>Sar</taxon>
        <taxon>Alveolata</taxon>
        <taxon>Apicomplexa</taxon>
        <taxon>Conoidasida</taxon>
        <taxon>Coccidia</taxon>
        <taxon>Eucoccidiorida</taxon>
        <taxon>Eimeriorina</taxon>
        <taxon>Cryptosporidiidae</taxon>
        <taxon>Cryptosporidium</taxon>
    </lineage>
</organism>
<protein>
    <submittedName>
        <fullName evidence="5">Uncharacterized protein</fullName>
    </submittedName>
</protein>
<evidence type="ECO:0000313" key="5">
    <source>
        <dbReference type="EMBL" id="KAJ1606916.1"/>
    </source>
</evidence>
<evidence type="ECO:0000256" key="3">
    <source>
        <dbReference type="ARBA" id="ARBA00022723"/>
    </source>
</evidence>
<evidence type="ECO:0000256" key="2">
    <source>
        <dbReference type="ARBA" id="ARBA00022722"/>
    </source>
</evidence>
<accession>A0A9D5HWW6</accession>
<dbReference type="SUPFAM" id="SSF51556">
    <property type="entry name" value="Metallo-dependent hydrolases"/>
    <property type="match status" value="1"/>
</dbReference>
<evidence type="ECO:0000256" key="1">
    <source>
        <dbReference type="ARBA" id="ARBA00009275"/>
    </source>
</evidence>
<dbReference type="Gene3D" id="3.20.20.140">
    <property type="entry name" value="Metal-dependent hydrolases"/>
    <property type="match status" value="1"/>
</dbReference>
<keyword evidence="3" id="KW-0479">Metal-binding</keyword>
<evidence type="ECO:0000256" key="4">
    <source>
        <dbReference type="ARBA" id="ARBA00022801"/>
    </source>
</evidence>
<keyword evidence="2" id="KW-0540">Nuclease</keyword>
<dbReference type="OrthoDB" id="6079689at2759"/>
<dbReference type="GO" id="GO:0005829">
    <property type="term" value="C:cytosol"/>
    <property type="evidence" value="ECO:0007669"/>
    <property type="project" value="TreeGrafter"/>
</dbReference>
<dbReference type="InterPro" id="IPR032466">
    <property type="entry name" value="Metal_Hydrolase"/>
</dbReference>
<dbReference type="GO" id="GO:0008296">
    <property type="term" value="F:3'-5'-DNA exonuclease activity"/>
    <property type="evidence" value="ECO:0007669"/>
    <property type="project" value="TreeGrafter"/>
</dbReference>
<dbReference type="InterPro" id="IPR001130">
    <property type="entry name" value="TatD-like"/>
</dbReference>
<dbReference type="Proteomes" id="UP001067231">
    <property type="component" value="Unassembled WGS sequence"/>
</dbReference>
<name>A0A9D5HWW6_9CRYT</name>
<dbReference type="AlphaFoldDB" id="A0A9D5HWW6"/>
<comment type="similarity">
    <text evidence="1">Belongs to the metallo-dependent hydrolases superfamily. TatD-type hydrolase family.</text>
</comment>
<dbReference type="GO" id="GO:0046872">
    <property type="term" value="F:metal ion binding"/>
    <property type="evidence" value="ECO:0007669"/>
    <property type="project" value="UniProtKB-KW"/>
</dbReference>
<gene>
    <name evidence="5" type="ORF">OJ253_2567</name>
</gene>
<proteinExistence type="inferred from homology"/>